<accession>A0A6N2TC05</accession>
<sequence>MKKFFQKKRRLLLFGSALFFLFGICFFCFKSCFISPDAQFEQFTDKLFENELSSNTLNLHYTLANPEKYGIKEKEISLGDMSPESFEKGKEDLKKLQKKLNSFSPEKLSKENQIIYDILRLSFATQLSAADDYLLAEPLGANLGIQAQLPVLLAEYTFRSPDDIKDYFSLLASIPQYFKSIVRFETEKSKKGLFMSDTTADRIIEQCNTFVENTETNYLHTMFQERVQKLQEEKQISKKQASSYITMHQKLLKESVFPSYSLLAQELEHLKGTGKNKNGLSHLPKGKSYYSYLIKNDVGDYRSIDEIEKDLYQQLLQYYNDVQKLSQENPALPESLNTETAVEMVEPEKILAFLQDTITKDFPALTVKDYEVKYVPKAIEEFSSPAFYLTPPIDTLNPNTIYINKGSSVSCPELFTTLAHEGFPGHLYQTLYFGKQNASPIRSCLSCSGYIEGWATFVEDRSYRYAADFLNISPASMEFLRLNRCISLCLYSLLDIGIHDKGWNFTAVSEILSSFGVTEEDVCHEIFQYIVENPANYLKYYLGFLNFSSLENTIRELEGDAFDLKKFHKNVLEIGPAPFPVLKKYLLMKY</sequence>
<dbReference type="RefSeq" id="WP_156342295.1">
    <property type="nucleotide sequence ID" value="NZ_CACRSY010000010.1"/>
</dbReference>
<gene>
    <name evidence="1" type="ORF">BHLFYP23_02527</name>
</gene>
<dbReference type="PANTHER" id="PTHR33361">
    <property type="entry name" value="GLR0591 PROTEIN"/>
    <property type="match status" value="1"/>
</dbReference>
<dbReference type="EMBL" id="CACRSY010000010">
    <property type="protein sequence ID" value="VYT03120.1"/>
    <property type="molecule type" value="Genomic_DNA"/>
</dbReference>
<name>A0A6N2TC05_BLAHA</name>
<dbReference type="PANTHER" id="PTHR33361:SF2">
    <property type="entry name" value="DUF885 DOMAIN-CONTAINING PROTEIN"/>
    <property type="match status" value="1"/>
</dbReference>
<dbReference type="AlphaFoldDB" id="A0A6N2TC05"/>
<reference evidence="1" key="1">
    <citation type="submission" date="2019-11" db="EMBL/GenBank/DDBJ databases">
        <authorList>
            <person name="Feng L."/>
        </authorList>
    </citation>
    <scope>NUCLEOTIDE SEQUENCE</scope>
    <source>
        <strain evidence="1">BhanseniiLFYP23</strain>
    </source>
</reference>
<dbReference type="InterPro" id="IPR010281">
    <property type="entry name" value="DUF885"/>
</dbReference>
<evidence type="ECO:0008006" key="2">
    <source>
        <dbReference type="Google" id="ProtNLM"/>
    </source>
</evidence>
<proteinExistence type="predicted"/>
<dbReference type="Pfam" id="PF05960">
    <property type="entry name" value="DUF885"/>
    <property type="match status" value="1"/>
</dbReference>
<organism evidence="1">
    <name type="scientific">Blautia hansenii</name>
    <name type="common">Ruminococcus hansenii</name>
    <dbReference type="NCBI Taxonomy" id="1322"/>
    <lineage>
        <taxon>Bacteria</taxon>
        <taxon>Bacillati</taxon>
        <taxon>Bacillota</taxon>
        <taxon>Clostridia</taxon>
        <taxon>Lachnospirales</taxon>
        <taxon>Lachnospiraceae</taxon>
        <taxon>Blautia</taxon>
    </lineage>
</organism>
<evidence type="ECO:0000313" key="1">
    <source>
        <dbReference type="EMBL" id="VYT03120.1"/>
    </source>
</evidence>
<protein>
    <recommendedName>
        <fullName evidence="2">DUF885 domain-containing protein</fullName>
    </recommendedName>
</protein>